<dbReference type="PANTHER" id="PTHR37299">
    <property type="entry name" value="TRANSCRIPTIONAL REGULATOR-RELATED"/>
    <property type="match status" value="1"/>
</dbReference>
<comment type="caution">
    <text evidence="2">The sequence shown here is derived from an EMBL/GenBank/DDBJ whole genome shotgun (WGS) entry which is preliminary data.</text>
</comment>
<dbReference type="PROSITE" id="PS50930">
    <property type="entry name" value="HTH_LYTTR"/>
    <property type="match status" value="1"/>
</dbReference>
<dbReference type="PATRIC" id="fig|1423731.3.peg.1855"/>
<organism evidence="2 3">
    <name type="scientific">Liquorilactobacillus capillatus DSM 19910</name>
    <dbReference type="NCBI Taxonomy" id="1423731"/>
    <lineage>
        <taxon>Bacteria</taxon>
        <taxon>Bacillati</taxon>
        <taxon>Bacillota</taxon>
        <taxon>Bacilli</taxon>
        <taxon>Lactobacillales</taxon>
        <taxon>Lactobacillaceae</taxon>
        <taxon>Liquorilactobacillus</taxon>
    </lineage>
</organism>
<dbReference type="Gene3D" id="2.40.50.1020">
    <property type="entry name" value="LytTr DNA-binding domain"/>
    <property type="match status" value="1"/>
</dbReference>
<sequence>MKIRVDIDSDLNETEIIIRAARYSKEVKQLTQNLQSLEEEEPLLVYKGMTKYYLKTETILFFETSARQLYVHTANDVYGIKARLYELEKTLPQKFLRVSKSAILNIDQIFALTHSVSSNLVQFQNSHKQIYVSRKYYKNLKERLEEREEER</sequence>
<dbReference type="GO" id="GO:0003677">
    <property type="term" value="F:DNA binding"/>
    <property type="evidence" value="ECO:0007669"/>
    <property type="project" value="InterPro"/>
</dbReference>
<dbReference type="STRING" id="1423731.FC81_GL001806"/>
<proteinExistence type="predicted"/>
<accession>A0A0R1M614</accession>
<gene>
    <name evidence="2" type="ORF">FC81_GL001806</name>
</gene>
<evidence type="ECO:0000259" key="1">
    <source>
        <dbReference type="PROSITE" id="PS50930"/>
    </source>
</evidence>
<dbReference type="Pfam" id="PF04397">
    <property type="entry name" value="LytTR"/>
    <property type="match status" value="1"/>
</dbReference>
<dbReference type="EMBL" id="AZEF01000002">
    <property type="protein sequence ID" value="KRL03552.1"/>
    <property type="molecule type" value="Genomic_DNA"/>
</dbReference>
<dbReference type="GO" id="GO:0000156">
    <property type="term" value="F:phosphorelay response regulator activity"/>
    <property type="evidence" value="ECO:0007669"/>
    <property type="project" value="InterPro"/>
</dbReference>
<feature type="domain" description="HTH LytTR-type" evidence="1">
    <location>
        <begin position="43"/>
        <end position="146"/>
    </location>
</feature>
<dbReference type="OrthoDB" id="9808614at2"/>
<dbReference type="AlphaFoldDB" id="A0A0R1M614"/>
<evidence type="ECO:0000313" key="3">
    <source>
        <dbReference type="Proteomes" id="UP000051621"/>
    </source>
</evidence>
<evidence type="ECO:0000313" key="2">
    <source>
        <dbReference type="EMBL" id="KRL03552.1"/>
    </source>
</evidence>
<dbReference type="Proteomes" id="UP000051621">
    <property type="component" value="Unassembled WGS sequence"/>
</dbReference>
<name>A0A0R1M614_9LACO</name>
<dbReference type="SMART" id="SM00850">
    <property type="entry name" value="LytTR"/>
    <property type="match status" value="1"/>
</dbReference>
<dbReference type="InterPro" id="IPR046947">
    <property type="entry name" value="LytR-like"/>
</dbReference>
<keyword evidence="3" id="KW-1185">Reference proteome</keyword>
<protein>
    <submittedName>
        <fullName evidence="2">Response regulator</fullName>
    </submittedName>
</protein>
<dbReference type="PANTHER" id="PTHR37299:SF4">
    <property type="entry name" value="TRANSCRIPTIONAL REGULATOR"/>
    <property type="match status" value="1"/>
</dbReference>
<reference evidence="2 3" key="1">
    <citation type="journal article" date="2015" name="Genome Announc.">
        <title>Expanding the biotechnology potential of lactobacilli through comparative genomics of 213 strains and associated genera.</title>
        <authorList>
            <person name="Sun Z."/>
            <person name="Harris H.M."/>
            <person name="McCann A."/>
            <person name="Guo C."/>
            <person name="Argimon S."/>
            <person name="Zhang W."/>
            <person name="Yang X."/>
            <person name="Jeffery I.B."/>
            <person name="Cooney J.C."/>
            <person name="Kagawa T.F."/>
            <person name="Liu W."/>
            <person name="Song Y."/>
            <person name="Salvetti E."/>
            <person name="Wrobel A."/>
            <person name="Rasinkangas P."/>
            <person name="Parkhill J."/>
            <person name="Rea M.C."/>
            <person name="O'Sullivan O."/>
            <person name="Ritari J."/>
            <person name="Douillard F.P."/>
            <person name="Paul Ross R."/>
            <person name="Yang R."/>
            <person name="Briner A.E."/>
            <person name="Felis G.E."/>
            <person name="de Vos W.M."/>
            <person name="Barrangou R."/>
            <person name="Klaenhammer T.R."/>
            <person name="Caufield P.W."/>
            <person name="Cui Y."/>
            <person name="Zhang H."/>
            <person name="O'Toole P.W."/>
        </authorList>
    </citation>
    <scope>NUCLEOTIDE SEQUENCE [LARGE SCALE GENOMIC DNA]</scope>
    <source>
        <strain evidence="2 3">DSM 19910</strain>
    </source>
</reference>
<dbReference type="RefSeq" id="WP_057741696.1">
    <property type="nucleotide sequence ID" value="NZ_AZEF01000002.1"/>
</dbReference>
<dbReference type="InterPro" id="IPR007492">
    <property type="entry name" value="LytTR_DNA-bd_dom"/>
</dbReference>